<dbReference type="Pfam" id="PF01451">
    <property type="entry name" value="LMWPc"/>
    <property type="match status" value="1"/>
</dbReference>
<proteinExistence type="predicted"/>
<evidence type="ECO:0000259" key="2">
    <source>
        <dbReference type="SMART" id="SM00226"/>
    </source>
</evidence>
<reference evidence="3" key="1">
    <citation type="submission" date="2018-06" db="EMBL/GenBank/DDBJ databases">
        <authorList>
            <person name="Zhirakovskaya E."/>
        </authorList>
    </citation>
    <scope>NUCLEOTIDE SEQUENCE</scope>
</reference>
<accession>A0A3B0RV99</accession>
<dbReference type="SUPFAM" id="SSF52788">
    <property type="entry name" value="Phosphotyrosine protein phosphatases I"/>
    <property type="match status" value="1"/>
</dbReference>
<keyword evidence="3" id="KW-0560">Oxidoreductase</keyword>
<dbReference type="InterPro" id="IPR023485">
    <property type="entry name" value="Ptyr_pPase"/>
</dbReference>
<sequence length="148" mass="16636">MSDDLPGAVLFACGQNCIRSPMAEGLMKHFYGHRVHVQSCGVKIGENDMFVQAVMDEMGIDLSSFHPRSFEELEDTNFDLVITLSPRAHHKAMEMTRTMAIEVEYWPTLDPSMVVGSRDQIIDSYRSVRDGIITKLKDRFGILAARGV</sequence>
<protein>
    <submittedName>
        <fullName evidence="3">Arsenate reductase glutaredoxin-coupled, LMWP family</fullName>
        <ecNumber evidence="3">1.20.4.1</ecNumber>
    </submittedName>
</protein>
<name>A0A3B0RV99_9ZZZZ</name>
<organism evidence="3">
    <name type="scientific">hydrothermal vent metagenome</name>
    <dbReference type="NCBI Taxonomy" id="652676"/>
    <lineage>
        <taxon>unclassified sequences</taxon>
        <taxon>metagenomes</taxon>
        <taxon>ecological metagenomes</taxon>
    </lineage>
</organism>
<dbReference type="PANTHER" id="PTHR43428">
    <property type="entry name" value="ARSENATE REDUCTASE"/>
    <property type="match status" value="1"/>
</dbReference>
<evidence type="ECO:0000313" key="3">
    <source>
        <dbReference type="EMBL" id="VAV97714.1"/>
    </source>
</evidence>
<feature type="domain" description="Phosphotyrosine protein phosphatase I" evidence="2">
    <location>
        <begin position="7"/>
        <end position="139"/>
    </location>
</feature>
<dbReference type="EC" id="1.20.4.1" evidence="3"/>
<gene>
    <name evidence="3" type="ORF">MNBD_ALPHA08-2521</name>
</gene>
<dbReference type="GO" id="GO:0046685">
    <property type="term" value="P:response to arsenic-containing substance"/>
    <property type="evidence" value="ECO:0007669"/>
    <property type="project" value="UniProtKB-KW"/>
</dbReference>
<dbReference type="SMART" id="SM00226">
    <property type="entry name" value="LMWPc"/>
    <property type="match status" value="1"/>
</dbReference>
<keyword evidence="1" id="KW-0059">Arsenical resistance</keyword>
<dbReference type="PANTHER" id="PTHR43428:SF1">
    <property type="entry name" value="ARSENATE REDUCTASE"/>
    <property type="match status" value="1"/>
</dbReference>
<dbReference type="InterPro" id="IPR036196">
    <property type="entry name" value="Ptyr_pPase_sf"/>
</dbReference>
<dbReference type="AlphaFoldDB" id="A0A3B0RV99"/>
<dbReference type="EMBL" id="UOEC01000148">
    <property type="protein sequence ID" value="VAV97714.1"/>
    <property type="molecule type" value="Genomic_DNA"/>
</dbReference>
<dbReference type="Gene3D" id="3.40.50.2300">
    <property type="match status" value="1"/>
</dbReference>
<dbReference type="GO" id="GO:0008794">
    <property type="term" value="F:arsenate reductase (glutaredoxin) activity"/>
    <property type="evidence" value="ECO:0007669"/>
    <property type="project" value="UniProtKB-EC"/>
</dbReference>
<evidence type="ECO:0000256" key="1">
    <source>
        <dbReference type="ARBA" id="ARBA00022849"/>
    </source>
</evidence>